<keyword evidence="2 3" id="KW-0732">Signal</keyword>
<feature type="chain" id="PRO_5045509853" description="Solute-binding protein family 3/N-terminal domain-containing protein" evidence="3">
    <location>
        <begin position="21"/>
        <end position="267"/>
    </location>
</feature>
<organism evidence="5 6">
    <name type="scientific">Vibrio marisflavi CECT 7928</name>
    <dbReference type="NCBI Taxonomy" id="634439"/>
    <lineage>
        <taxon>Bacteria</taxon>
        <taxon>Pseudomonadati</taxon>
        <taxon>Pseudomonadota</taxon>
        <taxon>Gammaproteobacteria</taxon>
        <taxon>Vibrionales</taxon>
        <taxon>Vibrionaceae</taxon>
        <taxon>Vibrio</taxon>
    </lineage>
</organism>
<feature type="domain" description="Solute-binding protein family 3/N-terminal" evidence="4">
    <location>
        <begin position="22"/>
        <end position="244"/>
    </location>
</feature>
<comment type="similarity">
    <text evidence="1">Belongs to the bacterial solute-binding protein 3 family.</text>
</comment>
<sequence length="267" mass="30205">MPKIVYLLLISTLLSIQAQASELKFLTFKFPPFSQNIDGQAKGPFVELISDVCKEMGDSCTFDTLPTRRAKDQIAKGQATGIFPFGWFPKRAEKFYFSIPFMLTEYGIFVSSSHQDKISGMEDLQSMQVGVFGPSNTSNSLENLKKKMVDAGLKPIKIIMKRDEDGNLIRMLASNRIDAYYSNRALGEFRAKQFNVTGVKYAWEAKQLLYFVAFPKATTDEALVKKFNQAALKVFAKKGYLESKLSKWDISAPPMNDEVLKQYNIIH</sequence>
<dbReference type="Gene3D" id="3.40.190.10">
    <property type="entry name" value="Periplasmic binding protein-like II"/>
    <property type="match status" value="2"/>
</dbReference>
<comment type="caution">
    <text evidence="5">The sequence shown here is derived from an EMBL/GenBank/DDBJ whole genome shotgun (WGS) entry which is preliminary data.</text>
</comment>
<dbReference type="InterPro" id="IPR001638">
    <property type="entry name" value="Solute-binding_3/MltF_N"/>
</dbReference>
<evidence type="ECO:0000259" key="4">
    <source>
        <dbReference type="SMART" id="SM00062"/>
    </source>
</evidence>
<dbReference type="SMART" id="SM00062">
    <property type="entry name" value="PBPb"/>
    <property type="match status" value="1"/>
</dbReference>
<dbReference type="Proteomes" id="UP000838748">
    <property type="component" value="Unassembled WGS sequence"/>
</dbReference>
<gene>
    <name evidence="5" type="ORF">VMF7928_01877</name>
</gene>
<dbReference type="Pfam" id="PF00497">
    <property type="entry name" value="SBP_bac_3"/>
    <property type="match status" value="1"/>
</dbReference>
<evidence type="ECO:0000313" key="5">
    <source>
        <dbReference type="EMBL" id="CAH0539079.1"/>
    </source>
</evidence>
<dbReference type="PANTHER" id="PTHR35936">
    <property type="entry name" value="MEMBRANE-BOUND LYTIC MUREIN TRANSGLYCOSYLASE F"/>
    <property type="match status" value="1"/>
</dbReference>
<dbReference type="SUPFAM" id="SSF53850">
    <property type="entry name" value="Periplasmic binding protein-like II"/>
    <property type="match status" value="1"/>
</dbReference>
<keyword evidence="6" id="KW-1185">Reference proteome</keyword>
<dbReference type="EMBL" id="CAKLDM010000002">
    <property type="protein sequence ID" value="CAH0539079.1"/>
    <property type="molecule type" value="Genomic_DNA"/>
</dbReference>
<evidence type="ECO:0000256" key="3">
    <source>
        <dbReference type="SAM" id="SignalP"/>
    </source>
</evidence>
<dbReference type="PANTHER" id="PTHR35936:SF25">
    <property type="entry name" value="ABC TRANSPORTER SUBSTRATE-BINDING PROTEIN"/>
    <property type="match status" value="1"/>
</dbReference>
<evidence type="ECO:0000256" key="1">
    <source>
        <dbReference type="ARBA" id="ARBA00010333"/>
    </source>
</evidence>
<name>A0ABN8E2A4_9VIBR</name>
<dbReference type="RefSeq" id="WP_237361202.1">
    <property type="nucleotide sequence ID" value="NZ_CAKLDM010000002.1"/>
</dbReference>
<protein>
    <recommendedName>
        <fullName evidence="4">Solute-binding protein family 3/N-terminal domain-containing protein</fullName>
    </recommendedName>
</protein>
<evidence type="ECO:0000313" key="6">
    <source>
        <dbReference type="Proteomes" id="UP000838748"/>
    </source>
</evidence>
<reference evidence="5" key="1">
    <citation type="submission" date="2021-11" db="EMBL/GenBank/DDBJ databases">
        <authorList>
            <person name="Rodrigo-Torres L."/>
            <person name="Arahal R. D."/>
            <person name="Lucena T."/>
        </authorList>
    </citation>
    <scope>NUCLEOTIDE SEQUENCE</scope>
    <source>
        <strain evidence="5">CECT 7928</strain>
    </source>
</reference>
<proteinExistence type="inferred from homology"/>
<accession>A0ABN8E2A4</accession>
<feature type="signal peptide" evidence="3">
    <location>
        <begin position="1"/>
        <end position="20"/>
    </location>
</feature>
<evidence type="ECO:0000256" key="2">
    <source>
        <dbReference type="ARBA" id="ARBA00022729"/>
    </source>
</evidence>